<comment type="similarity">
    <text evidence="9">Belongs to the radical SAM superfamily. Lipoyl synthase family.</text>
</comment>
<evidence type="ECO:0000256" key="6">
    <source>
        <dbReference type="ARBA" id="ARBA00023004"/>
    </source>
</evidence>
<name>A0AA46AFR9_9AQUI</name>
<feature type="domain" description="Radical SAM core" evidence="10">
    <location>
        <begin position="41"/>
        <end position="257"/>
    </location>
</feature>
<keyword evidence="6 9" id="KW-0408">Iron</keyword>
<dbReference type="SFLD" id="SFLDF00271">
    <property type="entry name" value="lipoyl_synthase"/>
    <property type="match status" value="1"/>
</dbReference>
<gene>
    <name evidence="9" type="primary">lipA</name>
    <name evidence="11" type="ORF">SAMN06264868_12224</name>
</gene>
<evidence type="ECO:0000256" key="2">
    <source>
        <dbReference type="ARBA" id="ARBA00022490"/>
    </source>
</evidence>
<evidence type="ECO:0000256" key="8">
    <source>
        <dbReference type="ARBA" id="ARBA00047326"/>
    </source>
</evidence>
<dbReference type="PROSITE" id="PS51918">
    <property type="entry name" value="RADICAL_SAM"/>
    <property type="match status" value="1"/>
</dbReference>
<feature type="binding site" evidence="9">
    <location>
        <position position="59"/>
    </location>
    <ligand>
        <name>[4Fe-4S] cluster</name>
        <dbReference type="ChEBI" id="CHEBI:49883"/>
        <label>2</label>
        <note>4Fe-4S-S-AdoMet</note>
    </ligand>
</feature>
<evidence type="ECO:0000259" key="10">
    <source>
        <dbReference type="PROSITE" id="PS51918"/>
    </source>
</evidence>
<sequence>MKPKVLSPLMPEVFKIKKLLRHLNLNTVCEEASCPNIGECFSKKTATFMIMGDICTRNCPYCNVSHGKPMPLDEKEPENIAKAVNILGLKYVVITSVDRDDLKDGGASHFAKVIQKTKEYNQDVKIEVLIPDFKGSIEALKIVIDAKPDVINHNIETVLSLYKKVRPQGNYQRSLELLKNIKDINDTIITKSGLMVGLGEEKEEIIQVMQDLRNVNCDILTIGQYLQPSKNHLPVSRYLSDEEFEEFRYIGEKLGFKEIYSGKLVRSSYHAGEIYKKIV</sequence>
<keyword evidence="5 9" id="KW-0479">Metal-binding</keyword>
<comment type="pathway">
    <text evidence="9">Protein modification; protein lipoylation via endogenous pathway; protein N(6)-(lipoyl)lysine from octanoyl-[acyl-carrier-protein]: step 2/2.</text>
</comment>
<evidence type="ECO:0000256" key="7">
    <source>
        <dbReference type="ARBA" id="ARBA00023014"/>
    </source>
</evidence>
<dbReference type="NCBIfam" id="NF009544">
    <property type="entry name" value="PRK12928.1"/>
    <property type="match status" value="1"/>
</dbReference>
<dbReference type="GO" id="GO:0009249">
    <property type="term" value="P:protein lipoylation"/>
    <property type="evidence" value="ECO:0007669"/>
    <property type="project" value="UniProtKB-UniRule"/>
</dbReference>
<keyword evidence="12" id="KW-1185">Reference proteome</keyword>
<dbReference type="InterPro" id="IPR006638">
    <property type="entry name" value="Elp3/MiaA/NifB-like_rSAM"/>
</dbReference>
<feature type="binding site" evidence="9">
    <location>
        <position position="40"/>
    </location>
    <ligand>
        <name>[4Fe-4S] cluster</name>
        <dbReference type="ChEBI" id="CHEBI:49883"/>
        <label>1</label>
    </ligand>
</feature>
<keyword evidence="7 9" id="KW-0411">Iron-sulfur</keyword>
<feature type="binding site" evidence="9">
    <location>
        <position position="55"/>
    </location>
    <ligand>
        <name>[4Fe-4S] cluster</name>
        <dbReference type="ChEBI" id="CHEBI:49883"/>
        <label>2</label>
        <note>4Fe-4S-S-AdoMet</note>
    </ligand>
</feature>
<protein>
    <recommendedName>
        <fullName evidence="9">Lipoyl synthase</fullName>
        <ecNumber evidence="9">2.8.1.8</ecNumber>
    </recommendedName>
    <alternativeName>
        <fullName evidence="9">Lip-syn</fullName>
        <shortName evidence="9">LS</shortName>
    </alternativeName>
    <alternativeName>
        <fullName evidence="9">Lipoate synthase</fullName>
    </alternativeName>
    <alternativeName>
        <fullName evidence="9">Lipoic acid synthase</fullName>
    </alternativeName>
    <alternativeName>
        <fullName evidence="9">Sulfur insertion protein LipA</fullName>
    </alternativeName>
</protein>
<dbReference type="GO" id="GO:0046872">
    <property type="term" value="F:metal ion binding"/>
    <property type="evidence" value="ECO:0007669"/>
    <property type="project" value="UniProtKB-KW"/>
</dbReference>
<accession>A0AA46AFR9</accession>
<dbReference type="RefSeq" id="WP_265135021.1">
    <property type="nucleotide sequence ID" value="NZ_FXTX01000022.1"/>
</dbReference>
<evidence type="ECO:0000313" key="11">
    <source>
        <dbReference type="EMBL" id="SMP21164.1"/>
    </source>
</evidence>
<dbReference type="SMART" id="SM00729">
    <property type="entry name" value="Elp3"/>
    <property type="match status" value="1"/>
</dbReference>
<dbReference type="Pfam" id="PF04055">
    <property type="entry name" value="Radical_SAM"/>
    <property type="match status" value="1"/>
</dbReference>
<dbReference type="InterPro" id="IPR058240">
    <property type="entry name" value="rSAM_sf"/>
</dbReference>
<dbReference type="InterPro" id="IPR007197">
    <property type="entry name" value="rSAM"/>
</dbReference>
<dbReference type="EMBL" id="FXTX01000022">
    <property type="protein sequence ID" value="SMP21164.1"/>
    <property type="molecule type" value="Genomic_DNA"/>
</dbReference>
<keyword evidence="2 9" id="KW-0963">Cytoplasm</keyword>
<comment type="cofactor">
    <cofactor evidence="9">
        <name>[4Fe-4S] cluster</name>
        <dbReference type="ChEBI" id="CHEBI:49883"/>
    </cofactor>
    <text evidence="9">Binds 2 [4Fe-4S] clusters per subunit. One cluster is coordinated with 3 cysteines and an exchangeable S-adenosyl-L-methionine.</text>
</comment>
<proteinExistence type="inferred from homology"/>
<dbReference type="HAMAP" id="MF_00206">
    <property type="entry name" value="Lipoyl_synth"/>
    <property type="match status" value="1"/>
</dbReference>
<dbReference type="SFLD" id="SFLDG01058">
    <property type="entry name" value="lipoyl_synthase_like"/>
    <property type="match status" value="1"/>
</dbReference>
<dbReference type="EC" id="2.8.1.8" evidence="9"/>
<evidence type="ECO:0000256" key="1">
    <source>
        <dbReference type="ARBA" id="ARBA00022485"/>
    </source>
</evidence>
<dbReference type="Proteomes" id="UP001157947">
    <property type="component" value="Unassembled WGS sequence"/>
</dbReference>
<comment type="catalytic activity">
    <reaction evidence="8 9">
        <text>[[Fe-S] cluster scaffold protein carrying a second [4Fe-4S](2+) cluster] + N(6)-octanoyl-L-lysyl-[protein] + 2 oxidized [2Fe-2S]-[ferredoxin] + 2 S-adenosyl-L-methionine + 4 H(+) = [[Fe-S] cluster scaffold protein] + N(6)-[(R)-dihydrolipoyl]-L-lysyl-[protein] + 4 Fe(3+) + 2 hydrogen sulfide + 2 5'-deoxyadenosine + 2 L-methionine + 2 reduced [2Fe-2S]-[ferredoxin]</text>
        <dbReference type="Rhea" id="RHEA:16585"/>
        <dbReference type="Rhea" id="RHEA-COMP:9928"/>
        <dbReference type="Rhea" id="RHEA-COMP:10000"/>
        <dbReference type="Rhea" id="RHEA-COMP:10001"/>
        <dbReference type="Rhea" id="RHEA-COMP:10475"/>
        <dbReference type="Rhea" id="RHEA-COMP:14568"/>
        <dbReference type="Rhea" id="RHEA-COMP:14569"/>
        <dbReference type="ChEBI" id="CHEBI:15378"/>
        <dbReference type="ChEBI" id="CHEBI:17319"/>
        <dbReference type="ChEBI" id="CHEBI:29034"/>
        <dbReference type="ChEBI" id="CHEBI:29919"/>
        <dbReference type="ChEBI" id="CHEBI:33722"/>
        <dbReference type="ChEBI" id="CHEBI:33737"/>
        <dbReference type="ChEBI" id="CHEBI:33738"/>
        <dbReference type="ChEBI" id="CHEBI:57844"/>
        <dbReference type="ChEBI" id="CHEBI:59789"/>
        <dbReference type="ChEBI" id="CHEBI:78809"/>
        <dbReference type="ChEBI" id="CHEBI:83100"/>
        <dbReference type="EC" id="2.8.1.8"/>
    </reaction>
</comment>
<dbReference type="NCBIfam" id="TIGR00510">
    <property type="entry name" value="lipA"/>
    <property type="match status" value="1"/>
</dbReference>
<feature type="binding site" evidence="9">
    <location>
        <position position="34"/>
    </location>
    <ligand>
        <name>[4Fe-4S] cluster</name>
        <dbReference type="ChEBI" id="CHEBI:49883"/>
        <label>1</label>
    </ligand>
</feature>
<evidence type="ECO:0000313" key="12">
    <source>
        <dbReference type="Proteomes" id="UP001157947"/>
    </source>
</evidence>
<evidence type="ECO:0000256" key="3">
    <source>
        <dbReference type="ARBA" id="ARBA00022679"/>
    </source>
</evidence>
<feature type="binding site" evidence="9">
    <location>
        <position position="268"/>
    </location>
    <ligand>
        <name>[4Fe-4S] cluster</name>
        <dbReference type="ChEBI" id="CHEBI:49883"/>
        <label>1</label>
    </ligand>
</feature>
<comment type="subcellular location">
    <subcellularLocation>
        <location evidence="9">Cytoplasm</location>
    </subcellularLocation>
</comment>
<dbReference type="GO" id="GO:0005737">
    <property type="term" value="C:cytoplasm"/>
    <property type="evidence" value="ECO:0007669"/>
    <property type="project" value="UniProtKB-SubCell"/>
</dbReference>
<dbReference type="PANTHER" id="PTHR10949:SF0">
    <property type="entry name" value="LIPOYL SYNTHASE, MITOCHONDRIAL"/>
    <property type="match status" value="1"/>
</dbReference>
<organism evidence="11 12">
    <name type="scientific">Venenivibrio stagnispumantis</name>
    <dbReference type="NCBI Taxonomy" id="407998"/>
    <lineage>
        <taxon>Bacteria</taxon>
        <taxon>Pseudomonadati</taxon>
        <taxon>Aquificota</taxon>
        <taxon>Aquificia</taxon>
        <taxon>Aquificales</taxon>
        <taxon>Hydrogenothermaceae</taxon>
        <taxon>Venenivibrio</taxon>
    </lineage>
</organism>
<keyword evidence="1 9" id="KW-0004">4Fe-4S</keyword>
<dbReference type="AlphaFoldDB" id="A0AA46AFR9"/>
<comment type="caution">
    <text evidence="11">The sequence shown here is derived from an EMBL/GenBank/DDBJ whole genome shotgun (WGS) entry which is preliminary data.</text>
</comment>
<evidence type="ECO:0000256" key="9">
    <source>
        <dbReference type="HAMAP-Rule" id="MF_00206"/>
    </source>
</evidence>
<dbReference type="GO" id="GO:0051539">
    <property type="term" value="F:4 iron, 4 sulfur cluster binding"/>
    <property type="evidence" value="ECO:0007669"/>
    <property type="project" value="UniProtKB-UniRule"/>
</dbReference>
<dbReference type="InterPro" id="IPR013785">
    <property type="entry name" value="Aldolase_TIM"/>
</dbReference>
<dbReference type="Gene3D" id="3.20.20.70">
    <property type="entry name" value="Aldolase class I"/>
    <property type="match status" value="1"/>
</dbReference>
<dbReference type="SFLD" id="SFLDS00029">
    <property type="entry name" value="Radical_SAM"/>
    <property type="match status" value="1"/>
</dbReference>
<dbReference type="GO" id="GO:0016992">
    <property type="term" value="F:lipoate synthase activity"/>
    <property type="evidence" value="ECO:0007669"/>
    <property type="project" value="UniProtKB-UniRule"/>
</dbReference>
<comment type="function">
    <text evidence="9">Catalyzes the radical-mediated insertion of two sulfur atoms into the C-6 and C-8 positions of the octanoyl moiety bound to the lipoyl domains of lipoate-dependent enzymes, thereby converting the octanoylated domains into lipoylated derivatives.</text>
</comment>
<keyword evidence="3 9" id="KW-0808">Transferase</keyword>
<dbReference type="NCBIfam" id="NF004019">
    <property type="entry name" value="PRK05481.1"/>
    <property type="match status" value="1"/>
</dbReference>
<feature type="binding site" evidence="9">
    <location>
        <position position="62"/>
    </location>
    <ligand>
        <name>[4Fe-4S] cluster</name>
        <dbReference type="ChEBI" id="CHEBI:49883"/>
        <label>2</label>
        <note>4Fe-4S-S-AdoMet</note>
    </ligand>
</feature>
<dbReference type="FunFam" id="3.20.20.70:FF:000040">
    <property type="entry name" value="Lipoyl synthase"/>
    <property type="match status" value="1"/>
</dbReference>
<feature type="binding site" evidence="9">
    <location>
        <position position="29"/>
    </location>
    <ligand>
        <name>[4Fe-4S] cluster</name>
        <dbReference type="ChEBI" id="CHEBI:49883"/>
        <label>1</label>
    </ligand>
</feature>
<evidence type="ECO:0000256" key="4">
    <source>
        <dbReference type="ARBA" id="ARBA00022691"/>
    </source>
</evidence>
<dbReference type="PIRSF" id="PIRSF005963">
    <property type="entry name" value="Lipoyl_synth"/>
    <property type="match status" value="1"/>
</dbReference>
<dbReference type="PANTHER" id="PTHR10949">
    <property type="entry name" value="LIPOYL SYNTHASE"/>
    <property type="match status" value="1"/>
</dbReference>
<keyword evidence="4 9" id="KW-0949">S-adenosyl-L-methionine</keyword>
<dbReference type="SUPFAM" id="SSF102114">
    <property type="entry name" value="Radical SAM enzymes"/>
    <property type="match status" value="1"/>
</dbReference>
<evidence type="ECO:0000256" key="5">
    <source>
        <dbReference type="ARBA" id="ARBA00022723"/>
    </source>
</evidence>
<dbReference type="InterPro" id="IPR003698">
    <property type="entry name" value="Lipoyl_synth"/>
</dbReference>
<reference evidence="11" key="1">
    <citation type="submission" date="2017-05" db="EMBL/GenBank/DDBJ databases">
        <authorList>
            <person name="Varghese N."/>
            <person name="Submissions S."/>
        </authorList>
    </citation>
    <scope>NUCLEOTIDE SEQUENCE</scope>
    <source>
        <strain evidence="11">DSM 18763</strain>
    </source>
</reference>
<dbReference type="CDD" id="cd01335">
    <property type="entry name" value="Radical_SAM"/>
    <property type="match status" value="1"/>
</dbReference>